<reference evidence="3" key="3">
    <citation type="submission" date="2015-06" db="UniProtKB">
        <authorList>
            <consortium name="EnsemblMetazoa"/>
        </authorList>
    </citation>
    <scope>IDENTIFICATION</scope>
</reference>
<sequence>MGFRVKCMAIICILLVTGVNSSTNSSLLNNDRLGGDLWCYECSESYSRTYDPADSPCRNNLTGVITRQCAKSEIYCRVERLDLYRFDTMLSIARGCTNKCEYGCRFNGLAITYRRCSSCCTTLACNTDSRTNDRSIPPLSQLTLLGCLVLLLLNKM</sequence>
<organism evidence="2">
    <name type="scientific">Capitella teleta</name>
    <name type="common">Polychaete worm</name>
    <dbReference type="NCBI Taxonomy" id="283909"/>
    <lineage>
        <taxon>Eukaryota</taxon>
        <taxon>Metazoa</taxon>
        <taxon>Spiralia</taxon>
        <taxon>Lophotrochozoa</taxon>
        <taxon>Annelida</taxon>
        <taxon>Polychaeta</taxon>
        <taxon>Sedentaria</taxon>
        <taxon>Scolecida</taxon>
        <taxon>Capitellidae</taxon>
        <taxon>Capitella</taxon>
    </lineage>
</organism>
<dbReference type="EnsemblMetazoa" id="CapteT193274">
    <property type="protein sequence ID" value="CapteP193274"/>
    <property type="gene ID" value="CapteG193274"/>
</dbReference>
<reference evidence="4" key="1">
    <citation type="submission" date="2012-12" db="EMBL/GenBank/DDBJ databases">
        <authorList>
            <person name="Hellsten U."/>
            <person name="Grimwood J."/>
            <person name="Chapman J.A."/>
            <person name="Shapiro H."/>
            <person name="Aerts A."/>
            <person name="Otillar R.P."/>
            <person name="Terry A.Y."/>
            <person name="Boore J.L."/>
            <person name="Simakov O."/>
            <person name="Marletaz F."/>
            <person name="Cho S.-J."/>
            <person name="Edsinger-Gonzales E."/>
            <person name="Havlak P."/>
            <person name="Kuo D.-H."/>
            <person name="Larsson T."/>
            <person name="Lv J."/>
            <person name="Arendt D."/>
            <person name="Savage R."/>
            <person name="Osoegawa K."/>
            <person name="de Jong P."/>
            <person name="Lindberg D.R."/>
            <person name="Seaver E.C."/>
            <person name="Weisblat D.A."/>
            <person name="Putnam N.H."/>
            <person name="Grigoriev I.V."/>
            <person name="Rokhsar D.S."/>
        </authorList>
    </citation>
    <scope>NUCLEOTIDE SEQUENCE</scope>
    <source>
        <strain evidence="4">I ESC-2004</strain>
    </source>
</reference>
<dbReference type="STRING" id="283909.R7UTY5"/>
<keyword evidence="4" id="KW-1185">Reference proteome</keyword>
<evidence type="ECO:0000313" key="3">
    <source>
        <dbReference type="EnsemblMetazoa" id="CapteP193274"/>
    </source>
</evidence>
<name>R7UTY5_CAPTE</name>
<reference evidence="2 4" key="2">
    <citation type="journal article" date="2013" name="Nature">
        <title>Insights into bilaterian evolution from three spiralian genomes.</title>
        <authorList>
            <person name="Simakov O."/>
            <person name="Marletaz F."/>
            <person name="Cho S.J."/>
            <person name="Edsinger-Gonzales E."/>
            <person name="Havlak P."/>
            <person name="Hellsten U."/>
            <person name="Kuo D.H."/>
            <person name="Larsson T."/>
            <person name="Lv J."/>
            <person name="Arendt D."/>
            <person name="Savage R."/>
            <person name="Osoegawa K."/>
            <person name="de Jong P."/>
            <person name="Grimwood J."/>
            <person name="Chapman J.A."/>
            <person name="Shapiro H."/>
            <person name="Aerts A."/>
            <person name="Otillar R.P."/>
            <person name="Terry A.Y."/>
            <person name="Boore J.L."/>
            <person name="Grigoriev I.V."/>
            <person name="Lindberg D.R."/>
            <person name="Seaver E.C."/>
            <person name="Weisblat D.A."/>
            <person name="Putnam N.H."/>
            <person name="Rokhsar D.S."/>
        </authorList>
    </citation>
    <scope>NUCLEOTIDE SEQUENCE</scope>
    <source>
        <strain evidence="2 4">I ESC-2004</strain>
    </source>
</reference>
<keyword evidence="1" id="KW-0732">Signal</keyword>
<dbReference type="OMA" id="NLSCYDC"/>
<dbReference type="AlphaFoldDB" id="R7UTY5"/>
<feature type="signal peptide" evidence="1">
    <location>
        <begin position="1"/>
        <end position="21"/>
    </location>
</feature>
<proteinExistence type="predicted"/>
<evidence type="ECO:0000256" key="1">
    <source>
        <dbReference type="SAM" id="SignalP"/>
    </source>
</evidence>
<dbReference type="OrthoDB" id="6342359at2759"/>
<evidence type="ECO:0008006" key="5">
    <source>
        <dbReference type="Google" id="ProtNLM"/>
    </source>
</evidence>
<dbReference type="Proteomes" id="UP000014760">
    <property type="component" value="Unassembled WGS sequence"/>
</dbReference>
<protein>
    <recommendedName>
        <fullName evidence="5">UPAR/Ly6 domain-containing protein</fullName>
    </recommendedName>
</protein>
<dbReference type="HOGENOM" id="CLU_119683_0_0_1"/>
<accession>R7UTY5</accession>
<evidence type="ECO:0000313" key="4">
    <source>
        <dbReference type="Proteomes" id="UP000014760"/>
    </source>
</evidence>
<evidence type="ECO:0000313" key="2">
    <source>
        <dbReference type="EMBL" id="ELU09984.1"/>
    </source>
</evidence>
<dbReference type="EMBL" id="KB297742">
    <property type="protein sequence ID" value="ELU09984.1"/>
    <property type="molecule type" value="Genomic_DNA"/>
</dbReference>
<feature type="chain" id="PRO_5008788372" description="UPAR/Ly6 domain-containing protein" evidence="1">
    <location>
        <begin position="22"/>
        <end position="156"/>
    </location>
</feature>
<gene>
    <name evidence="2" type="ORF">CAPTEDRAFT_193274</name>
</gene>
<dbReference type="EMBL" id="AMQN01000937">
    <property type="status" value="NOT_ANNOTATED_CDS"/>
    <property type="molecule type" value="Genomic_DNA"/>
</dbReference>